<organism evidence="3 4">
    <name type="scientific">Tribonema minus</name>
    <dbReference type="NCBI Taxonomy" id="303371"/>
    <lineage>
        <taxon>Eukaryota</taxon>
        <taxon>Sar</taxon>
        <taxon>Stramenopiles</taxon>
        <taxon>Ochrophyta</taxon>
        <taxon>PX clade</taxon>
        <taxon>Xanthophyceae</taxon>
        <taxon>Tribonematales</taxon>
        <taxon>Tribonemataceae</taxon>
        <taxon>Tribonema</taxon>
    </lineage>
</organism>
<evidence type="ECO:0000313" key="3">
    <source>
        <dbReference type="EMBL" id="KAG5188838.1"/>
    </source>
</evidence>
<protein>
    <submittedName>
        <fullName evidence="3">Uncharacterized protein</fullName>
    </submittedName>
</protein>
<accession>A0A835ZH51</accession>
<proteinExistence type="predicted"/>
<evidence type="ECO:0000256" key="1">
    <source>
        <dbReference type="SAM" id="MobiDB-lite"/>
    </source>
</evidence>
<dbReference type="Proteomes" id="UP000664859">
    <property type="component" value="Unassembled WGS sequence"/>
</dbReference>
<feature type="chain" id="PRO_5032753402" evidence="2">
    <location>
        <begin position="22"/>
        <end position="192"/>
    </location>
</feature>
<feature type="region of interest" description="Disordered" evidence="1">
    <location>
        <begin position="169"/>
        <end position="192"/>
    </location>
</feature>
<keyword evidence="2" id="KW-0732">Signal</keyword>
<reference evidence="3" key="1">
    <citation type="submission" date="2021-02" db="EMBL/GenBank/DDBJ databases">
        <title>First Annotated Genome of the Yellow-green Alga Tribonema minus.</title>
        <authorList>
            <person name="Mahan K.M."/>
        </authorList>
    </citation>
    <scope>NUCLEOTIDE SEQUENCE</scope>
    <source>
        <strain evidence="3">UTEX B ZZ1240</strain>
    </source>
</reference>
<dbReference type="EMBL" id="JAFCMP010000062">
    <property type="protein sequence ID" value="KAG5188838.1"/>
    <property type="molecule type" value="Genomic_DNA"/>
</dbReference>
<comment type="caution">
    <text evidence="3">The sequence shown here is derived from an EMBL/GenBank/DDBJ whole genome shotgun (WGS) entry which is preliminary data.</text>
</comment>
<feature type="compositionally biased region" description="Pro residues" evidence="1">
    <location>
        <begin position="60"/>
        <end position="70"/>
    </location>
</feature>
<dbReference type="AlphaFoldDB" id="A0A835ZH51"/>
<sequence length="192" mass="20092">MAMRRAVVSLVLLALAADCGAWSLRGGQRQKQKRALAPAAGKPAAGKPAAGKPAVDPPAKDPPATEPPLVGPDGEILPVKVCGKEWLACKADDVCSLCLKKGDIPPKPSLKAADCDLLTNWWDEIDFKGEPACADYMEGESLISKLLYCRFDSWGQQVKLQCEAGTFAPSTAPSDAPSNAPSLAPSNAPVQA</sequence>
<evidence type="ECO:0000256" key="2">
    <source>
        <dbReference type="SAM" id="SignalP"/>
    </source>
</evidence>
<feature type="signal peptide" evidence="2">
    <location>
        <begin position="1"/>
        <end position="21"/>
    </location>
</feature>
<name>A0A835ZH51_9STRA</name>
<evidence type="ECO:0000313" key="4">
    <source>
        <dbReference type="Proteomes" id="UP000664859"/>
    </source>
</evidence>
<feature type="compositionally biased region" description="Low complexity" evidence="1">
    <location>
        <begin position="37"/>
        <end position="54"/>
    </location>
</feature>
<keyword evidence="4" id="KW-1185">Reference proteome</keyword>
<feature type="region of interest" description="Disordered" evidence="1">
    <location>
        <begin position="27"/>
        <end position="72"/>
    </location>
</feature>
<gene>
    <name evidence="3" type="ORF">JKP88DRAFT_233814</name>
</gene>